<sequence>MKKIILVICGVALIALLSTLYVFNSGLNSKVSDENISFSEVNEETSSIHLSEIRISQDELINESDLIVRCKFSGNKNKVKVTAETSEGYATIYKMKSVEDLKGSSNKNFELGMFGDGDKKLEKGDEFLLFLCKNPNGVYRLVSYSQGFNKIRQKNTGSVNLSDSEDTSEIQSFETDEVMNLKELKNRIKELEK</sequence>
<dbReference type="Proteomes" id="UP000191554">
    <property type="component" value="Unassembled WGS sequence"/>
</dbReference>
<keyword evidence="2" id="KW-1185">Reference proteome</keyword>
<evidence type="ECO:0000313" key="2">
    <source>
        <dbReference type="Proteomes" id="UP000191554"/>
    </source>
</evidence>
<comment type="caution">
    <text evidence="1">The sequence shown here is derived from an EMBL/GenBank/DDBJ whole genome shotgun (WGS) entry which is preliminary data.</text>
</comment>
<reference evidence="1 2" key="1">
    <citation type="submission" date="2017-03" db="EMBL/GenBank/DDBJ databases">
        <title>Genome sequence of Clostridium hungatei DSM 14427.</title>
        <authorList>
            <person name="Poehlein A."/>
            <person name="Daniel R."/>
        </authorList>
    </citation>
    <scope>NUCLEOTIDE SEQUENCE [LARGE SCALE GENOMIC DNA]</scope>
    <source>
        <strain evidence="1 2">DSM 14427</strain>
    </source>
</reference>
<gene>
    <name evidence="1" type="ORF">CLHUN_22200</name>
</gene>
<dbReference type="EMBL" id="MZGX01000013">
    <property type="protein sequence ID" value="OPX43977.1"/>
    <property type="molecule type" value="Genomic_DNA"/>
</dbReference>
<accession>A0A1V4SL53</accession>
<proteinExistence type="predicted"/>
<dbReference type="AlphaFoldDB" id="A0A1V4SL53"/>
<name>A0A1V4SL53_RUMHU</name>
<organism evidence="1 2">
    <name type="scientific">Ruminiclostridium hungatei</name>
    <name type="common">Clostridium hungatei</name>
    <dbReference type="NCBI Taxonomy" id="48256"/>
    <lineage>
        <taxon>Bacteria</taxon>
        <taxon>Bacillati</taxon>
        <taxon>Bacillota</taxon>
        <taxon>Clostridia</taxon>
        <taxon>Eubacteriales</taxon>
        <taxon>Oscillospiraceae</taxon>
        <taxon>Ruminiclostridium</taxon>
    </lineage>
</organism>
<dbReference type="RefSeq" id="WP_242656499.1">
    <property type="nucleotide sequence ID" value="NZ_MZGX01000013.1"/>
</dbReference>
<protein>
    <submittedName>
        <fullName evidence="1">Uncharacterized protein</fullName>
    </submittedName>
</protein>
<evidence type="ECO:0000313" key="1">
    <source>
        <dbReference type="EMBL" id="OPX43977.1"/>
    </source>
</evidence>